<evidence type="ECO:0000256" key="5">
    <source>
        <dbReference type="ARBA" id="ARBA00022692"/>
    </source>
</evidence>
<dbReference type="InterPro" id="IPR000515">
    <property type="entry name" value="MetI-like"/>
</dbReference>
<dbReference type="RefSeq" id="WP_201923194.1">
    <property type="nucleotide sequence ID" value="NZ_JAERQG010000004.1"/>
</dbReference>
<dbReference type="EMBL" id="JAERQG010000004">
    <property type="protein sequence ID" value="MBL0766534.1"/>
    <property type="molecule type" value="Genomic_DNA"/>
</dbReference>
<dbReference type="GO" id="GO:0005886">
    <property type="term" value="C:plasma membrane"/>
    <property type="evidence" value="ECO:0007669"/>
    <property type="project" value="UniProtKB-SubCell"/>
</dbReference>
<dbReference type="PANTHER" id="PTHR43357:SF4">
    <property type="entry name" value="INNER MEMBRANE ABC TRANSPORTER PERMEASE PROTEIN YDCV"/>
    <property type="match status" value="1"/>
</dbReference>
<evidence type="ECO:0000259" key="9">
    <source>
        <dbReference type="PROSITE" id="PS50928"/>
    </source>
</evidence>
<evidence type="ECO:0000313" key="10">
    <source>
        <dbReference type="EMBL" id="MBL0766534.1"/>
    </source>
</evidence>
<keyword evidence="5 8" id="KW-0812">Transmembrane</keyword>
<feature type="domain" description="ABC transmembrane type-1" evidence="9">
    <location>
        <begin position="62"/>
        <end position="248"/>
    </location>
</feature>
<keyword evidence="3" id="KW-1003">Cell membrane</keyword>
<comment type="subcellular location">
    <subcellularLocation>
        <location evidence="1">Cell inner membrane</location>
        <topology evidence="1">Multi-pass membrane protein</topology>
    </subcellularLocation>
</comment>
<comment type="caution">
    <text evidence="10">The sequence shown here is derived from an EMBL/GenBank/DDBJ whole genome shotgun (WGS) entry which is preliminary data.</text>
</comment>
<keyword evidence="6 8" id="KW-1133">Transmembrane helix</keyword>
<keyword evidence="4" id="KW-0997">Cell inner membrane</keyword>
<dbReference type="PROSITE" id="PS50928">
    <property type="entry name" value="ABC_TM1"/>
    <property type="match status" value="1"/>
</dbReference>
<protein>
    <submittedName>
        <fullName evidence="10">ABC transporter permease subunit</fullName>
    </submittedName>
</protein>
<dbReference type="InterPro" id="IPR035906">
    <property type="entry name" value="MetI-like_sf"/>
</dbReference>
<feature type="transmembrane region" description="Helical" evidence="8">
    <location>
        <begin position="132"/>
        <end position="151"/>
    </location>
</feature>
<evidence type="ECO:0000256" key="6">
    <source>
        <dbReference type="ARBA" id="ARBA00022989"/>
    </source>
</evidence>
<dbReference type="AlphaFoldDB" id="A0A937DKY4"/>
<keyword evidence="2" id="KW-0813">Transport</keyword>
<organism evidence="10 11">
    <name type="scientific">Marivirga atlantica</name>
    <dbReference type="NCBI Taxonomy" id="1548457"/>
    <lineage>
        <taxon>Bacteria</taxon>
        <taxon>Pseudomonadati</taxon>
        <taxon>Bacteroidota</taxon>
        <taxon>Cytophagia</taxon>
        <taxon>Cytophagales</taxon>
        <taxon>Marivirgaceae</taxon>
        <taxon>Marivirga</taxon>
    </lineage>
</organism>
<keyword evidence="11" id="KW-1185">Reference proteome</keyword>
<evidence type="ECO:0000256" key="2">
    <source>
        <dbReference type="ARBA" id="ARBA00022448"/>
    </source>
</evidence>
<sequence>MVKSWKPFFVTILIVLVLFPFIYLLLLSMSSGWAFPQIIPSNFGFDNWKAITQSEVGLFTALMNSILIALTVASIATFGGFILSRIVAYHKQKNSLILISYFPYILSPVVFGACLSFFFMKVNLFGNMGGVIIAQLIISLPYALIFFGSFWNEKNRNIENLVATLGGNKIVSFVKVLLPLAKGLLLVCFFQTFLISWFEYGLTAIIGLGKVQTLTIKVFLYIKEANFFYGALSSCLLIMPPVILLYLNKRFVFNRMS</sequence>
<feature type="transmembrane region" description="Helical" evidence="8">
    <location>
        <begin position="227"/>
        <end position="247"/>
    </location>
</feature>
<evidence type="ECO:0000256" key="1">
    <source>
        <dbReference type="ARBA" id="ARBA00004429"/>
    </source>
</evidence>
<evidence type="ECO:0000256" key="4">
    <source>
        <dbReference type="ARBA" id="ARBA00022519"/>
    </source>
</evidence>
<evidence type="ECO:0000256" key="8">
    <source>
        <dbReference type="SAM" id="Phobius"/>
    </source>
</evidence>
<evidence type="ECO:0000256" key="3">
    <source>
        <dbReference type="ARBA" id="ARBA00022475"/>
    </source>
</evidence>
<dbReference type="GO" id="GO:0055085">
    <property type="term" value="P:transmembrane transport"/>
    <property type="evidence" value="ECO:0007669"/>
    <property type="project" value="InterPro"/>
</dbReference>
<evidence type="ECO:0000256" key="7">
    <source>
        <dbReference type="ARBA" id="ARBA00023136"/>
    </source>
</evidence>
<evidence type="ECO:0000313" key="11">
    <source>
        <dbReference type="Proteomes" id="UP000642920"/>
    </source>
</evidence>
<dbReference type="PANTHER" id="PTHR43357">
    <property type="entry name" value="INNER MEMBRANE ABC TRANSPORTER PERMEASE PROTEIN YDCV"/>
    <property type="match status" value="1"/>
</dbReference>
<reference evidence="10" key="1">
    <citation type="submission" date="2021-01" db="EMBL/GenBank/DDBJ databases">
        <title>Marivirga sp. nov., isolated from intertidal surface sediments.</title>
        <authorList>
            <person name="Zhang M."/>
        </authorList>
    </citation>
    <scope>NUCLEOTIDE SEQUENCE</scope>
    <source>
        <strain evidence="10">SM1354</strain>
    </source>
</reference>
<feature type="transmembrane region" description="Helical" evidence="8">
    <location>
        <begin position="58"/>
        <end position="83"/>
    </location>
</feature>
<name>A0A937DKY4_9BACT</name>
<proteinExistence type="predicted"/>
<keyword evidence="7 8" id="KW-0472">Membrane</keyword>
<feature type="transmembrane region" description="Helical" evidence="8">
    <location>
        <begin position="95"/>
        <end position="120"/>
    </location>
</feature>
<dbReference type="SUPFAM" id="SSF161098">
    <property type="entry name" value="MetI-like"/>
    <property type="match status" value="1"/>
</dbReference>
<dbReference type="Gene3D" id="1.10.3720.10">
    <property type="entry name" value="MetI-like"/>
    <property type="match status" value="1"/>
</dbReference>
<gene>
    <name evidence="10" type="ORF">JKP34_14800</name>
</gene>
<dbReference type="Proteomes" id="UP000642920">
    <property type="component" value="Unassembled WGS sequence"/>
</dbReference>
<accession>A0A937DKY4</accession>